<gene>
    <name evidence="1" type="ORF">AVEN_203605_1</name>
</gene>
<dbReference type="Proteomes" id="UP000499080">
    <property type="component" value="Unassembled WGS sequence"/>
</dbReference>
<proteinExistence type="predicted"/>
<evidence type="ECO:0000313" key="1">
    <source>
        <dbReference type="EMBL" id="GBO35353.1"/>
    </source>
</evidence>
<evidence type="ECO:0000313" key="2">
    <source>
        <dbReference type="Proteomes" id="UP000499080"/>
    </source>
</evidence>
<accession>A0A4Y2WCE6</accession>
<sequence>MSPRAQPGAQQLGYVAPALAHVRTFQKGSRNSALRVKTVQVKQFTPGTANPSSLWWGVSPFDIKEIR</sequence>
<name>A0A4Y2WCE6_ARAVE</name>
<dbReference type="AlphaFoldDB" id="A0A4Y2WCE6"/>
<organism evidence="1 2">
    <name type="scientific">Araneus ventricosus</name>
    <name type="common">Orbweaver spider</name>
    <name type="synonym">Epeira ventricosa</name>
    <dbReference type="NCBI Taxonomy" id="182803"/>
    <lineage>
        <taxon>Eukaryota</taxon>
        <taxon>Metazoa</taxon>
        <taxon>Ecdysozoa</taxon>
        <taxon>Arthropoda</taxon>
        <taxon>Chelicerata</taxon>
        <taxon>Arachnida</taxon>
        <taxon>Araneae</taxon>
        <taxon>Araneomorphae</taxon>
        <taxon>Entelegynae</taxon>
        <taxon>Araneoidea</taxon>
        <taxon>Araneidae</taxon>
        <taxon>Araneus</taxon>
    </lineage>
</organism>
<protein>
    <submittedName>
        <fullName evidence="1">Uncharacterized protein</fullName>
    </submittedName>
</protein>
<dbReference type="EMBL" id="BGPR01059323">
    <property type="protein sequence ID" value="GBO35353.1"/>
    <property type="molecule type" value="Genomic_DNA"/>
</dbReference>
<comment type="caution">
    <text evidence="1">The sequence shown here is derived from an EMBL/GenBank/DDBJ whole genome shotgun (WGS) entry which is preliminary data.</text>
</comment>
<reference evidence="1 2" key="1">
    <citation type="journal article" date="2019" name="Sci. Rep.">
        <title>Orb-weaving spider Araneus ventricosus genome elucidates the spidroin gene catalogue.</title>
        <authorList>
            <person name="Kono N."/>
            <person name="Nakamura H."/>
            <person name="Ohtoshi R."/>
            <person name="Moran D.A.P."/>
            <person name="Shinohara A."/>
            <person name="Yoshida Y."/>
            <person name="Fujiwara M."/>
            <person name="Mori M."/>
            <person name="Tomita M."/>
            <person name="Arakawa K."/>
        </authorList>
    </citation>
    <scope>NUCLEOTIDE SEQUENCE [LARGE SCALE GENOMIC DNA]</scope>
</reference>
<keyword evidence="2" id="KW-1185">Reference proteome</keyword>